<dbReference type="Proteomes" id="UP000646911">
    <property type="component" value="Unassembled WGS sequence"/>
</dbReference>
<comment type="caution">
    <text evidence="2">The sequence shown here is derived from an EMBL/GenBank/DDBJ whole genome shotgun (WGS) entry which is preliminary data.</text>
</comment>
<sequence length="279" mass="31202">MKTALRWLSWGRQAFSWQDWLLFSSVFLATIALSAQSLTTWLAIASWSVALSFFLLLKLLDELLDFDVDQRAGRDSCLLRGEVSQYELWLLVLLILAGQLYYLLSLRRSQALVAWSVLTVSAVLLAHPRLAGRPVLYSFLHYLLLPGFAAWQFSLNTAWVDFQAQHALLMLMLYAGALQYELSRKLDLRSGYAGVLSLLQACLGIGFMNLLACMSCAILIMISGSKLLSTEIIMCVFFATIYALVCLLIKPVPSTRILLRNISGFSLLCLNLVIFASLS</sequence>
<keyword evidence="1" id="KW-0472">Membrane</keyword>
<feature type="transmembrane region" description="Helical" evidence="1">
    <location>
        <begin position="135"/>
        <end position="154"/>
    </location>
</feature>
<keyword evidence="1" id="KW-1133">Transmembrane helix</keyword>
<dbReference type="EMBL" id="JACOFX010000002">
    <property type="protein sequence ID" value="MBC3907475.1"/>
    <property type="molecule type" value="Genomic_DNA"/>
</dbReference>
<evidence type="ECO:0000256" key="1">
    <source>
        <dbReference type="SAM" id="Phobius"/>
    </source>
</evidence>
<name>A0ABR6Z6V1_9BURK</name>
<feature type="transmembrane region" description="Helical" evidence="1">
    <location>
        <begin position="20"/>
        <end position="38"/>
    </location>
</feature>
<keyword evidence="3" id="KW-1185">Reference proteome</keyword>
<evidence type="ECO:0000313" key="2">
    <source>
        <dbReference type="EMBL" id="MBC3907475.1"/>
    </source>
</evidence>
<organism evidence="2 3">
    <name type="scientific">Undibacterium umbellatum</name>
    <dbReference type="NCBI Taxonomy" id="2762300"/>
    <lineage>
        <taxon>Bacteria</taxon>
        <taxon>Pseudomonadati</taxon>
        <taxon>Pseudomonadota</taxon>
        <taxon>Betaproteobacteria</taxon>
        <taxon>Burkholderiales</taxon>
        <taxon>Oxalobacteraceae</taxon>
        <taxon>Undibacterium</taxon>
    </lineage>
</organism>
<keyword evidence="1" id="KW-0812">Transmembrane</keyword>
<gene>
    <name evidence="2" type="ORF">H8L47_07855</name>
</gene>
<feature type="transmembrane region" description="Helical" evidence="1">
    <location>
        <begin position="228"/>
        <end position="249"/>
    </location>
</feature>
<evidence type="ECO:0008006" key="4">
    <source>
        <dbReference type="Google" id="ProtNLM"/>
    </source>
</evidence>
<reference evidence="2 3" key="1">
    <citation type="submission" date="2020-08" db="EMBL/GenBank/DDBJ databases">
        <title>Novel species isolated from subtropical streams in China.</title>
        <authorList>
            <person name="Lu H."/>
        </authorList>
    </citation>
    <scope>NUCLEOTIDE SEQUENCE [LARGE SCALE GENOMIC DNA]</scope>
    <source>
        <strain evidence="2 3">NL8W</strain>
    </source>
</reference>
<evidence type="ECO:0000313" key="3">
    <source>
        <dbReference type="Proteomes" id="UP000646911"/>
    </source>
</evidence>
<proteinExistence type="predicted"/>
<accession>A0ABR6Z6V1</accession>
<feature type="transmembrane region" description="Helical" evidence="1">
    <location>
        <begin position="85"/>
        <end position="104"/>
    </location>
</feature>
<dbReference type="RefSeq" id="WP_186953000.1">
    <property type="nucleotide sequence ID" value="NZ_JACOFX010000002.1"/>
</dbReference>
<feature type="transmembrane region" description="Helical" evidence="1">
    <location>
        <begin position="195"/>
        <end position="222"/>
    </location>
</feature>
<feature type="transmembrane region" description="Helical" evidence="1">
    <location>
        <begin position="110"/>
        <end position="128"/>
    </location>
</feature>
<feature type="transmembrane region" description="Helical" evidence="1">
    <location>
        <begin position="261"/>
        <end position="278"/>
    </location>
</feature>
<protein>
    <recommendedName>
        <fullName evidence="4">Prenyltransferase</fullName>
    </recommendedName>
</protein>